<organism evidence="1 2">
    <name type="scientific">Micromonospora coerulea</name>
    <dbReference type="NCBI Taxonomy" id="47856"/>
    <lineage>
        <taxon>Bacteria</taxon>
        <taxon>Bacillati</taxon>
        <taxon>Actinomycetota</taxon>
        <taxon>Actinomycetes</taxon>
        <taxon>Micromonosporales</taxon>
        <taxon>Micromonosporaceae</taxon>
        <taxon>Micromonospora</taxon>
    </lineage>
</organism>
<gene>
    <name evidence="1" type="ORF">GCM10023176_07900</name>
</gene>
<comment type="caution">
    <text evidence="1">The sequence shown here is derived from an EMBL/GenBank/DDBJ whole genome shotgun (WGS) entry which is preliminary data.</text>
</comment>
<proteinExistence type="predicted"/>
<dbReference type="RefSeq" id="WP_346116281.1">
    <property type="nucleotide sequence ID" value="NZ_BAABGU010000003.1"/>
</dbReference>
<evidence type="ECO:0000313" key="2">
    <source>
        <dbReference type="Proteomes" id="UP001500307"/>
    </source>
</evidence>
<sequence length="72" mass="7933">MLVEAGGRREAVTVRLELGATRLVDLIASLAVLEVLAHPQVDVVHLSVSRERPHEKVVEHRKPLIHGSDLTL</sequence>
<protein>
    <submittedName>
        <fullName evidence="1">Uncharacterized protein</fullName>
    </submittedName>
</protein>
<dbReference type="Proteomes" id="UP001500307">
    <property type="component" value="Unassembled WGS sequence"/>
</dbReference>
<accession>A0ABP8S9M9</accession>
<evidence type="ECO:0000313" key="1">
    <source>
        <dbReference type="EMBL" id="GAA4563614.1"/>
    </source>
</evidence>
<dbReference type="EMBL" id="BAABGU010000003">
    <property type="protein sequence ID" value="GAA4563614.1"/>
    <property type="molecule type" value="Genomic_DNA"/>
</dbReference>
<name>A0ABP8S9M9_9ACTN</name>
<keyword evidence="2" id="KW-1185">Reference proteome</keyword>
<reference evidence="2" key="1">
    <citation type="journal article" date="2019" name="Int. J. Syst. Evol. Microbiol.">
        <title>The Global Catalogue of Microorganisms (GCM) 10K type strain sequencing project: providing services to taxonomists for standard genome sequencing and annotation.</title>
        <authorList>
            <consortium name="The Broad Institute Genomics Platform"/>
            <consortium name="The Broad Institute Genome Sequencing Center for Infectious Disease"/>
            <person name="Wu L."/>
            <person name="Ma J."/>
        </authorList>
    </citation>
    <scope>NUCLEOTIDE SEQUENCE [LARGE SCALE GENOMIC DNA]</scope>
    <source>
        <strain evidence="2">JCM 3175</strain>
    </source>
</reference>